<gene>
    <name evidence="2" type="ORF">CVA01_28980</name>
</gene>
<feature type="compositionally biased region" description="Low complexity" evidence="1">
    <location>
        <begin position="1"/>
        <end position="14"/>
    </location>
</feature>
<feature type="region of interest" description="Disordered" evidence="1">
    <location>
        <begin position="191"/>
        <end position="212"/>
    </location>
</feature>
<dbReference type="EMBL" id="BJNT01000030">
    <property type="protein sequence ID" value="GEC87584.1"/>
    <property type="molecule type" value="Genomic_DNA"/>
</dbReference>
<name>A0A4Y4C833_9CORY</name>
<dbReference type="GeneID" id="82888967"/>
<proteinExistence type="predicted"/>
<evidence type="ECO:0000313" key="3">
    <source>
        <dbReference type="Proteomes" id="UP000319986"/>
    </source>
</evidence>
<feature type="region of interest" description="Disordered" evidence="1">
    <location>
        <begin position="1"/>
        <end position="88"/>
    </location>
</feature>
<dbReference type="Proteomes" id="UP000319986">
    <property type="component" value="Unassembled WGS sequence"/>
</dbReference>
<organism evidence="2 3">
    <name type="scientific">Corynebacterium variabile</name>
    <dbReference type="NCBI Taxonomy" id="1727"/>
    <lineage>
        <taxon>Bacteria</taxon>
        <taxon>Bacillati</taxon>
        <taxon>Actinomycetota</taxon>
        <taxon>Actinomycetes</taxon>
        <taxon>Mycobacteriales</taxon>
        <taxon>Corynebacteriaceae</taxon>
        <taxon>Corynebacterium</taxon>
    </lineage>
</organism>
<protein>
    <recommendedName>
        <fullName evidence="4">Scaffolding protein</fullName>
    </recommendedName>
</protein>
<reference evidence="2 3" key="1">
    <citation type="submission" date="2019-06" db="EMBL/GenBank/DDBJ databases">
        <title>Whole genome shotgun sequence of Corynebacterium variabile NBRC 15286.</title>
        <authorList>
            <person name="Hosoyama A."/>
            <person name="Uohara A."/>
            <person name="Ohji S."/>
            <person name="Ichikawa N."/>
        </authorList>
    </citation>
    <scope>NUCLEOTIDE SEQUENCE [LARGE SCALE GENOMIC DNA]</scope>
    <source>
        <strain evidence="2 3">NBRC 15286</strain>
    </source>
</reference>
<evidence type="ECO:0008006" key="4">
    <source>
        <dbReference type="Google" id="ProtNLM"/>
    </source>
</evidence>
<feature type="compositionally biased region" description="Basic and acidic residues" evidence="1">
    <location>
        <begin position="28"/>
        <end position="37"/>
    </location>
</feature>
<accession>A0A4Y4C833</accession>
<feature type="compositionally biased region" description="Polar residues" evidence="1">
    <location>
        <begin position="201"/>
        <end position="212"/>
    </location>
</feature>
<comment type="caution">
    <text evidence="2">The sequence shown here is derived from an EMBL/GenBank/DDBJ whole genome shotgun (WGS) entry which is preliminary data.</text>
</comment>
<sequence length="212" mass="22657">MSDTPTDQTTTSQPVPGAATTPEATKPTGDDGDRGLTEDTPEATEQPETPVDGDQDADPTEDHTEQDTRVRKARREAANLRTRLHDTETERDTLTADLTAAQDALAATRRAQAADVLPGVKFDVLERLGLDLTEHLTDDGTVDLDSARDAATRLAVEAGLMSHGPKVGRNALPPGWEDTPANRRIAHNLRNAAPLGGNEGSGNWLQDALNNQ</sequence>
<dbReference type="AlphaFoldDB" id="A0A4Y4C833"/>
<evidence type="ECO:0000313" key="2">
    <source>
        <dbReference type="EMBL" id="GEC87584.1"/>
    </source>
</evidence>
<dbReference type="RefSeq" id="WP_141331712.1">
    <property type="nucleotide sequence ID" value="NZ_BJNT01000030.1"/>
</dbReference>
<evidence type="ECO:0000256" key="1">
    <source>
        <dbReference type="SAM" id="MobiDB-lite"/>
    </source>
</evidence>
<feature type="compositionally biased region" description="Basic and acidic residues" evidence="1">
    <location>
        <begin position="60"/>
        <end position="88"/>
    </location>
</feature>